<dbReference type="AlphaFoldDB" id="A0A0G2GM74"/>
<dbReference type="EMBL" id="LCWF01000133">
    <property type="protein sequence ID" value="KKY17960.1"/>
    <property type="molecule type" value="Genomic_DNA"/>
</dbReference>
<comment type="caution">
    <text evidence="2">The sequence shown here is derived from an EMBL/GenBank/DDBJ whole genome shotgun (WGS) entry which is preliminary data.</text>
</comment>
<keyword evidence="3" id="KW-1185">Reference proteome</keyword>
<feature type="region of interest" description="Disordered" evidence="1">
    <location>
        <begin position="498"/>
        <end position="546"/>
    </location>
</feature>
<evidence type="ECO:0000256" key="1">
    <source>
        <dbReference type="SAM" id="MobiDB-lite"/>
    </source>
</evidence>
<dbReference type="OrthoDB" id="5397682at2759"/>
<proteinExistence type="predicted"/>
<evidence type="ECO:0000313" key="2">
    <source>
        <dbReference type="EMBL" id="KKY17960.1"/>
    </source>
</evidence>
<dbReference type="Proteomes" id="UP000053317">
    <property type="component" value="Unassembled WGS sequence"/>
</dbReference>
<gene>
    <name evidence="2" type="ORF">UCRPC4_g05162</name>
</gene>
<organism evidence="2 3">
    <name type="scientific">Phaeomoniella chlamydospora</name>
    <name type="common">Phaeoacremonium chlamydosporum</name>
    <dbReference type="NCBI Taxonomy" id="158046"/>
    <lineage>
        <taxon>Eukaryota</taxon>
        <taxon>Fungi</taxon>
        <taxon>Dikarya</taxon>
        <taxon>Ascomycota</taxon>
        <taxon>Pezizomycotina</taxon>
        <taxon>Eurotiomycetes</taxon>
        <taxon>Chaetothyriomycetidae</taxon>
        <taxon>Phaeomoniellales</taxon>
        <taxon>Phaeomoniellaceae</taxon>
        <taxon>Phaeomoniella</taxon>
    </lineage>
</organism>
<evidence type="ECO:0008006" key="4">
    <source>
        <dbReference type="Google" id="ProtNLM"/>
    </source>
</evidence>
<dbReference type="PANTHER" id="PTHR33604:SF3">
    <property type="entry name" value="OSJNBA0004B13.7 PROTEIN"/>
    <property type="match status" value="1"/>
</dbReference>
<dbReference type="PANTHER" id="PTHR33604">
    <property type="entry name" value="OSJNBA0004B13.7 PROTEIN"/>
    <property type="match status" value="1"/>
</dbReference>
<sequence length="632" mass="69372">MGARGEPRFRGFSSQPLKAHAPEGPPPEEGRIEVEAGNKQYYEGRIKFYELAETLSTIGTKKDKSVVFVASSLKSISTLAPMACDMGRQRINNVHLLLVGRDEIPIPTLKEVNGIGDDDCPVLWHDGRADYPKYSTDLRMEISAKAALGHVHNYANLKAVLTDSNSVEDEWFIKAMKLKTAEIGLTLIELPRNAAMAVDWISRLDSTSLKGLSLLSFVFMSVIDDVLVWNDVELDILVHAPVDSSGGLIRLLKSIEAADYSGGVYPRLTIELPNVVDGPTARFLEKFKWPPKPPGRAPPESKLTLRHRIFTSHDSPPEASIRTLESFYPSNPDKSHVLVLSPQAELSPSYFHYLKFLVLKYKHSEQATPNALKLLGVSLDMPTTLLDGKTSLPTPYSPDSPDTVPPLIQWQAPNSNAALYFGDKWTELHSFLSNRLTVQRKSKSQTDTTASKSVSTSYPAWLEYVVELTRLRGYTMLYPSFSINSDISIATVHEELYQPPDEFSPNPGDGEAPIPEDLPSPDVDSLSIPYDASSQPPSPPSSEEKTLVTQASTWLLSLFHIESLSSSSDLPSLSSPSMPTLLLDGKSVTPEVLGEAAQGYKKDFLASKGGCDAEGSQRGERTLNGAADLFCL</sequence>
<reference evidence="2 3" key="2">
    <citation type="submission" date="2015-05" db="EMBL/GenBank/DDBJ databases">
        <authorList>
            <person name="Morales-Cruz A."/>
            <person name="Amrine K.C."/>
            <person name="Cantu D."/>
        </authorList>
    </citation>
    <scope>NUCLEOTIDE SEQUENCE [LARGE SCALE GENOMIC DNA]</scope>
    <source>
        <strain evidence="2">UCRPC4</strain>
    </source>
</reference>
<name>A0A0G2GM74_PHACM</name>
<evidence type="ECO:0000313" key="3">
    <source>
        <dbReference type="Proteomes" id="UP000053317"/>
    </source>
</evidence>
<protein>
    <recommendedName>
        <fullName evidence="4">Glycosyltransferase 2</fullName>
    </recommendedName>
</protein>
<accession>A0A0G2GM74</accession>
<feature type="region of interest" description="Disordered" evidence="1">
    <location>
        <begin position="1"/>
        <end position="31"/>
    </location>
</feature>
<reference evidence="2 3" key="1">
    <citation type="submission" date="2015-05" db="EMBL/GenBank/DDBJ databases">
        <title>Distinctive expansion of gene families associated with plant cell wall degradation and secondary metabolism in the genomes of grapevine trunk pathogens.</title>
        <authorList>
            <person name="Lawrence D.P."/>
            <person name="Travadon R."/>
            <person name="Rolshausen P.E."/>
            <person name="Baumgartner K."/>
        </authorList>
    </citation>
    <scope>NUCLEOTIDE SEQUENCE [LARGE SCALE GENOMIC DNA]</scope>
    <source>
        <strain evidence="2">UCRPC4</strain>
    </source>
</reference>